<gene>
    <name evidence="1" type="ORF">FRUB_05278</name>
</gene>
<accession>A0A225DT57</accession>
<dbReference type="AlphaFoldDB" id="A0A225DT57"/>
<dbReference type="EMBL" id="NIDE01000008">
    <property type="protein sequence ID" value="OWK40359.1"/>
    <property type="molecule type" value="Genomic_DNA"/>
</dbReference>
<comment type="caution">
    <text evidence="1">The sequence shown here is derived from an EMBL/GenBank/DDBJ whole genome shotgun (WGS) entry which is preliminary data.</text>
</comment>
<reference evidence="2" key="1">
    <citation type="submission" date="2017-06" db="EMBL/GenBank/DDBJ databases">
        <title>Genome analysis of Fimbriiglobus ruber SP5, the first member of the order Planctomycetales with confirmed chitinolytic capability.</title>
        <authorList>
            <person name="Ravin N.V."/>
            <person name="Rakitin A.L."/>
            <person name="Ivanova A.A."/>
            <person name="Beletsky A.V."/>
            <person name="Kulichevskaya I.S."/>
            <person name="Mardanov A.V."/>
            <person name="Dedysh S.N."/>
        </authorList>
    </citation>
    <scope>NUCLEOTIDE SEQUENCE [LARGE SCALE GENOMIC DNA]</scope>
    <source>
        <strain evidence="2">SP5</strain>
    </source>
</reference>
<keyword evidence="2" id="KW-1185">Reference proteome</keyword>
<proteinExistence type="predicted"/>
<organism evidence="1 2">
    <name type="scientific">Fimbriiglobus ruber</name>
    <dbReference type="NCBI Taxonomy" id="1908690"/>
    <lineage>
        <taxon>Bacteria</taxon>
        <taxon>Pseudomonadati</taxon>
        <taxon>Planctomycetota</taxon>
        <taxon>Planctomycetia</taxon>
        <taxon>Gemmatales</taxon>
        <taxon>Gemmataceae</taxon>
        <taxon>Fimbriiglobus</taxon>
    </lineage>
</organism>
<dbReference type="Proteomes" id="UP000214646">
    <property type="component" value="Unassembled WGS sequence"/>
</dbReference>
<evidence type="ECO:0000313" key="2">
    <source>
        <dbReference type="Proteomes" id="UP000214646"/>
    </source>
</evidence>
<evidence type="ECO:0000313" key="1">
    <source>
        <dbReference type="EMBL" id="OWK40359.1"/>
    </source>
</evidence>
<sequence length="146" mass="15542">MTLVALGAVVAVGAAGKPDFLVDDPGREAESLRSLPVKSHQADLSYLRAAVKSDITWDVIADRRSLLEAAALFRSLNAIPGTLKTNPPEPPPGPFSGTDEGRLCWHVVRAVDILLNQLPDESSDSAEAIVTHLVAEFEGFITATAR</sequence>
<protein>
    <submittedName>
        <fullName evidence="1">Uncharacterized protein</fullName>
    </submittedName>
</protein>
<name>A0A225DT57_9BACT</name>